<feature type="region of interest" description="Disordered" evidence="1">
    <location>
        <begin position="1"/>
        <end position="64"/>
    </location>
</feature>
<dbReference type="Pfam" id="PF00621">
    <property type="entry name" value="RhoGEF"/>
    <property type="match status" value="1"/>
</dbReference>
<evidence type="ECO:0000256" key="1">
    <source>
        <dbReference type="SAM" id="MobiDB-lite"/>
    </source>
</evidence>
<accession>A0A8C0U9U4</accession>
<dbReference type="Proteomes" id="UP000694410">
    <property type="component" value="Unplaced"/>
</dbReference>
<dbReference type="GO" id="GO:0001664">
    <property type="term" value="F:G protein-coupled receptor binding"/>
    <property type="evidence" value="ECO:0007669"/>
    <property type="project" value="TreeGrafter"/>
</dbReference>
<organism evidence="3 4">
    <name type="scientific">Cyanistes caeruleus</name>
    <name type="common">Eurasian blue tit</name>
    <name type="synonym">Parus caeruleus</name>
    <dbReference type="NCBI Taxonomy" id="156563"/>
    <lineage>
        <taxon>Eukaryota</taxon>
        <taxon>Metazoa</taxon>
        <taxon>Chordata</taxon>
        <taxon>Craniata</taxon>
        <taxon>Vertebrata</taxon>
        <taxon>Euteleostomi</taxon>
        <taxon>Archelosauria</taxon>
        <taxon>Archosauria</taxon>
        <taxon>Dinosauria</taxon>
        <taxon>Saurischia</taxon>
        <taxon>Theropoda</taxon>
        <taxon>Coelurosauria</taxon>
        <taxon>Aves</taxon>
        <taxon>Neognathae</taxon>
        <taxon>Neoaves</taxon>
        <taxon>Telluraves</taxon>
        <taxon>Australaves</taxon>
        <taxon>Passeriformes</taxon>
        <taxon>Paridae</taxon>
        <taxon>Cyanistes</taxon>
    </lineage>
</organism>
<dbReference type="Ensembl" id="ENSCCET00000007126.1">
    <property type="protein sequence ID" value="ENSCCEP00000004262.1"/>
    <property type="gene ID" value="ENSCCEG00000004744.1"/>
</dbReference>
<dbReference type="SUPFAM" id="SSF48065">
    <property type="entry name" value="DBL homology domain (DH-domain)"/>
    <property type="match status" value="1"/>
</dbReference>
<keyword evidence="4" id="KW-1185">Reference proteome</keyword>
<name>A0A8C0U9U4_CYACU</name>
<dbReference type="InterPro" id="IPR035899">
    <property type="entry name" value="DBL_dom_sf"/>
</dbReference>
<dbReference type="GO" id="GO:0005085">
    <property type="term" value="F:guanyl-nucleotide exchange factor activity"/>
    <property type="evidence" value="ECO:0007669"/>
    <property type="project" value="InterPro"/>
</dbReference>
<dbReference type="PROSITE" id="PS50010">
    <property type="entry name" value="DH_2"/>
    <property type="match status" value="1"/>
</dbReference>
<reference evidence="3" key="2">
    <citation type="submission" date="2025-09" db="UniProtKB">
        <authorList>
            <consortium name="Ensembl"/>
        </authorList>
    </citation>
    <scope>IDENTIFICATION</scope>
</reference>
<dbReference type="Gene3D" id="1.20.900.10">
    <property type="entry name" value="Dbl homology (DH) domain"/>
    <property type="match status" value="1"/>
</dbReference>
<protein>
    <recommendedName>
        <fullName evidence="2">DH domain-containing protein</fullName>
    </recommendedName>
</protein>
<dbReference type="PANTHER" id="PTHR45872:SF1">
    <property type="entry name" value="RHO GUANINE NUCLEOTIDE EXCHANGE FACTOR 11"/>
    <property type="match status" value="1"/>
</dbReference>
<feature type="domain" description="DH" evidence="2">
    <location>
        <begin position="73"/>
        <end position="236"/>
    </location>
</feature>
<dbReference type="GO" id="GO:0005737">
    <property type="term" value="C:cytoplasm"/>
    <property type="evidence" value="ECO:0007669"/>
    <property type="project" value="TreeGrafter"/>
</dbReference>
<dbReference type="AlphaFoldDB" id="A0A8C0U9U4"/>
<sequence>PGKNTGKTGKSREKPGKNGKIPGKSRENPGKNGKIPGKSRENPGKNGKIPGKTGKSGKSRNSGDWGEAGIGGELMVTELSHLRLLRALDVLFYQRLQREQLLSPHELGLLFPNLPDLIAVHTSLWESLKKLRDRGPIIQEIGDAMLARFEGDSKEEFQRVAAAFCSSQSVALELIRTKQRKESRFQLFIQEAESHPQCRRLQLKDLLVAETQRLSKYPLLLESLIRLTGSPEREKLFQPSHAPIDLPHNSPIFPHLFPLIFPIFSPEFPLNFP</sequence>
<dbReference type="SMART" id="SM00325">
    <property type="entry name" value="RhoGEF"/>
    <property type="match status" value="1"/>
</dbReference>
<dbReference type="CDD" id="cd00160">
    <property type="entry name" value="RhoGEF"/>
    <property type="match status" value="1"/>
</dbReference>
<dbReference type="InterPro" id="IPR000219">
    <property type="entry name" value="DH_dom"/>
</dbReference>
<evidence type="ECO:0000313" key="4">
    <source>
        <dbReference type="Proteomes" id="UP000694410"/>
    </source>
</evidence>
<proteinExistence type="predicted"/>
<evidence type="ECO:0000259" key="2">
    <source>
        <dbReference type="PROSITE" id="PS50010"/>
    </source>
</evidence>
<reference evidence="3" key="1">
    <citation type="submission" date="2025-08" db="UniProtKB">
        <authorList>
            <consortium name="Ensembl"/>
        </authorList>
    </citation>
    <scope>IDENTIFICATION</scope>
</reference>
<evidence type="ECO:0000313" key="3">
    <source>
        <dbReference type="Ensembl" id="ENSCCEP00000004262.1"/>
    </source>
</evidence>
<dbReference type="GO" id="GO:0007186">
    <property type="term" value="P:G protein-coupled receptor signaling pathway"/>
    <property type="evidence" value="ECO:0007669"/>
    <property type="project" value="TreeGrafter"/>
</dbReference>
<dbReference type="PANTHER" id="PTHR45872">
    <property type="entry name" value="RHO GUANINE NUCLEOTIDE EXCHANGE FACTOR 2, ISOFORM D"/>
    <property type="match status" value="1"/>
</dbReference>